<dbReference type="Proteomes" id="UP000006729">
    <property type="component" value="Chromosome 17"/>
</dbReference>
<dbReference type="AlphaFoldDB" id="A0A3N7G7V8"/>
<evidence type="ECO:0000313" key="1">
    <source>
        <dbReference type="EMBL" id="RQP02091.1"/>
    </source>
</evidence>
<name>A0A3N7G7V8_POPTR</name>
<accession>A0A3N7G7V8</accession>
<protein>
    <submittedName>
        <fullName evidence="1">Uncharacterized protein</fullName>
    </submittedName>
</protein>
<evidence type="ECO:0000313" key="2">
    <source>
        <dbReference type="Proteomes" id="UP000006729"/>
    </source>
</evidence>
<dbReference type="EMBL" id="CM009306">
    <property type="protein sequence ID" value="RQP02091.1"/>
    <property type="molecule type" value="Genomic_DNA"/>
</dbReference>
<gene>
    <name evidence="1" type="ORF">POPTR_017G086250</name>
</gene>
<sequence length="87" mass="10050">MMCCLHTKDARWCSSGTFFFPFLLRCGGLPQFIRERPFRFEAARAIHSDYHGVVLQAWNKCDHDAVRGLGEVREESISFNKNTCSSY</sequence>
<keyword evidence="2" id="KW-1185">Reference proteome</keyword>
<proteinExistence type="predicted"/>
<organism evidence="1 2">
    <name type="scientific">Populus trichocarpa</name>
    <name type="common">Western balsam poplar</name>
    <name type="synonym">Populus balsamifera subsp. trichocarpa</name>
    <dbReference type="NCBI Taxonomy" id="3694"/>
    <lineage>
        <taxon>Eukaryota</taxon>
        <taxon>Viridiplantae</taxon>
        <taxon>Streptophyta</taxon>
        <taxon>Embryophyta</taxon>
        <taxon>Tracheophyta</taxon>
        <taxon>Spermatophyta</taxon>
        <taxon>Magnoliopsida</taxon>
        <taxon>eudicotyledons</taxon>
        <taxon>Gunneridae</taxon>
        <taxon>Pentapetalae</taxon>
        <taxon>rosids</taxon>
        <taxon>fabids</taxon>
        <taxon>Malpighiales</taxon>
        <taxon>Salicaceae</taxon>
        <taxon>Saliceae</taxon>
        <taxon>Populus</taxon>
    </lineage>
</organism>
<dbReference type="InParanoid" id="A0A3N7G7V8"/>
<reference evidence="1 2" key="1">
    <citation type="journal article" date="2006" name="Science">
        <title>The genome of black cottonwood, Populus trichocarpa (Torr. &amp; Gray).</title>
        <authorList>
            <person name="Tuskan G.A."/>
            <person name="Difazio S."/>
            <person name="Jansson S."/>
            <person name="Bohlmann J."/>
            <person name="Grigoriev I."/>
            <person name="Hellsten U."/>
            <person name="Putnam N."/>
            <person name="Ralph S."/>
            <person name="Rombauts S."/>
            <person name="Salamov A."/>
            <person name="Schein J."/>
            <person name="Sterck L."/>
            <person name="Aerts A."/>
            <person name="Bhalerao R.R."/>
            <person name="Bhalerao R.P."/>
            <person name="Blaudez D."/>
            <person name="Boerjan W."/>
            <person name="Brun A."/>
            <person name="Brunner A."/>
            <person name="Busov V."/>
            <person name="Campbell M."/>
            <person name="Carlson J."/>
            <person name="Chalot M."/>
            <person name="Chapman J."/>
            <person name="Chen G.L."/>
            <person name="Cooper D."/>
            <person name="Coutinho P.M."/>
            <person name="Couturier J."/>
            <person name="Covert S."/>
            <person name="Cronk Q."/>
            <person name="Cunningham R."/>
            <person name="Davis J."/>
            <person name="Degroeve S."/>
            <person name="Dejardin A."/>
            <person name="Depamphilis C."/>
            <person name="Detter J."/>
            <person name="Dirks B."/>
            <person name="Dubchak I."/>
            <person name="Duplessis S."/>
            <person name="Ehlting J."/>
            <person name="Ellis B."/>
            <person name="Gendler K."/>
            <person name="Goodstein D."/>
            <person name="Gribskov M."/>
            <person name="Grimwood J."/>
            <person name="Groover A."/>
            <person name="Gunter L."/>
            <person name="Hamberger B."/>
            <person name="Heinze B."/>
            <person name="Helariutta Y."/>
            <person name="Henrissat B."/>
            <person name="Holligan D."/>
            <person name="Holt R."/>
            <person name="Huang W."/>
            <person name="Islam-Faridi N."/>
            <person name="Jones S."/>
            <person name="Jones-Rhoades M."/>
            <person name="Jorgensen R."/>
            <person name="Joshi C."/>
            <person name="Kangasjarvi J."/>
            <person name="Karlsson J."/>
            <person name="Kelleher C."/>
            <person name="Kirkpatrick R."/>
            <person name="Kirst M."/>
            <person name="Kohler A."/>
            <person name="Kalluri U."/>
            <person name="Larimer F."/>
            <person name="Leebens-Mack J."/>
            <person name="Leple J.C."/>
            <person name="Locascio P."/>
            <person name="Lou Y."/>
            <person name="Lucas S."/>
            <person name="Martin F."/>
            <person name="Montanini B."/>
            <person name="Napoli C."/>
            <person name="Nelson D.R."/>
            <person name="Nelson C."/>
            <person name="Nieminen K."/>
            <person name="Nilsson O."/>
            <person name="Pereda V."/>
            <person name="Peter G."/>
            <person name="Philippe R."/>
            <person name="Pilate G."/>
            <person name="Poliakov A."/>
            <person name="Razumovskaya J."/>
            <person name="Richardson P."/>
            <person name="Rinaldi C."/>
            <person name="Ritland K."/>
            <person name="Rouze P."/>
            <person name="Ryaboy D."/>
            <person name="Schmutz J."/>
            <person name="Schrader J."/>
            <person name="Segerman B."/>
            <person name="Shin H."/>
            <person name="Siddiqui A."/>
            <person name="Sterky F."/>
            <person name="Terry A."/>
            <person name="Tsai C.J."/>
            <person name="Uberbacher E."/>
            <person name="Unneberg P."/>
            <person name="Vahala J."/>
            <person name="Wall K."/>
            <person name="Wessler S."/>
            <person name="Yang G."/>
            <person name="Yin T."/>
            <person name="Douglas C."/>
            <person name="Marra M."/>
            <person name="Sandberg G."/>
            <person name="Van de Peer Y."/>
            <person name="Rokhsar D."/>
        </authorList>
    </citation>
    <scope>NUCLEOTIDE SEQUENCE [LARGE SCALE GENOMIC DNA]</scope>
    <source>
        <strain evidence="2">cv. Nisqually</strain>
    </source>
</reference>